<sequence length="201" mass="23862">MLRRIVLNFFCAYCELTLFINIKQNYYCDAYIGVYDDSNFPYNCKIFLSKGAGLLYNKIYAQNDLKNIIDSVLNDGLSLKQVDKNEHERIKSISHLITDDEIRINFLKSEFFYKCSFSLIEYRNFFFEIIFYNEKKSTISWASTKLFQFKKNIVYSKLDLYCEKSLSIKASDLYVFIDNLKLKSESDVFKLNYQISDNTKK</sequence>
<proteinExistence type="predicted"/>
<evidence type="ECO:0000256" key="1">
    <source>
        <dbReference type="SAM" id="SignalP"/>
    </source>
</evidence>
<dbReference type="EMBL" id="CP142735">
    <property type="protein sequence ID" value="WUR04823.1"/>
    <property type="molecule type" value="Genomic_DNA"/>
</dbReference>
<dbReference type="Proteomes" id="UP001334084">
    <property type="component" value="Chromosome 10"/>
</dbReference>
<keyword evidence="1" id="KW-0732">Signal</keyword>
<accession>A0AAX4JG21</accession>
<keyword evidence="3" id="KW-1185">Reference proteome</keyword>
<organism evidence="2 3">
    <name type="scientific">Vairimorpha necatrix</name>
    <dbReference type="NCBI Taxonomy" id="6039"/>
    <lineage>
        <taxon>Eukaryota</taxon>
        <taxon>Fungi</taxon>
        <taxon>Fungi incertae sedis</taxon>
        <taxon>Microsporidia</taxon>
        <taxon>Nosematidae</taxon>
        <taxon>Vairimorpha</taxon>
    </lineage>
</organism>
<protein>
    <submittedName>
        <fullName evidence="2">Uncharacterized protein</fullName>
    </submittedName>
</protein>
<feature type="signal peptide" evidence="1">
    <location>
        <begin position="1"/>
        <end position="16"/>
    </location>
</feature>
<dbReference type="RefSeq" id="XP_065330968.1">
    <property type="nucleotide sequence ID" value="XM_065474896.1"/>
</dbReference>
<evidence type="ECO:0000313" key="2">
    <source>
        <dbReference type="EMBL" id="WUR04823.1"/>
    </source>
</evidence>
<dbReference type="KEGG" id="vnx:VNE69_10173"/>
<gene>
    <name evidence="2" type="ORF">VNE69_10173</name>
</gene>
<feature type="chain" id="PRO_5043679809" evidence="1">
    <location>
        <begin position="17"/>
        <end position="201"/>
    </location>
</feature>
<dbReference type="AlphaFoldDB" id="A0AAX4JG21"/>
<reference evidence="2" key="1">
    <citation type="journal article" date="2024" name="BMC Genomics">
        <title>Functional annotation of a divergent genome using sequence and structure-based similarity.</title>
        <authorList>
            <person name="Svedberg D."/>
            <person name="Winiger R.R."/>
            <person name="Berg A."/>
            <person name="Sharma H."/>
            <person name="Tellgren-Roth C."/>
            <person name="Debrunner-Vossbrinck B.A."/>
            <person name="Vossbrinck C.R."/>
            <person name="Barandun J."/>
        </authorList>
    </citation>
    <scope>NUCLEOTIDE SEQUENCE</scope>
    <source>
        <strain evidence="2">Illinois isolate</strain>
    </source>
</reference>
<evidence type="ECO:0000313" key="3">
    <source>
        <dbReference type="Proteomes" id="UP001334084"/>
    </source>
</evidence>
<name>A0AAX4JG21_9MICR</name>
<dbReference type="GeneID" id="90542655"/>